<organism evidence="2 3">
    <name type="scientific">Trueperella bernardiae</name>
    <dbReference type="NCBI Taxonomy" id="59561"/>
    <lineage>
        <taxon>Bacteria</taxon>
        <taxon>Bacillati</taxon>
        <taxon>Actinomycetota</taxon>
        <taxon>Actinomycetes</taxon>
        <taxon>Actinomycetales</taxon>
        <taxon>Actinomycetaceae</taxon>
        <taxon>Trueperella</taxon>
    </lineage>
</organism>
<dbReference type="OrthoDB" id="3267337at2"/>
<gene>
    <name evidence="2" type="ORF">AQZ59_00631</name>
</gene>
<keyword evidence="1" id="KW-0812">Transmembrane</keyword>
<feature type="transmembrane region" description="Helical" evidence="1">
    <location>
        <begin position="7"/>
        <end position="28"/>
    </location>
</feature>
<reference evidence="2 3" key="1">
    <citation type="submission" date="2015-11" db="EMBL/GenBank/DDBJ databases">
        <title>Draft Genome Sequence of the Type Strain Trueperella bernardiae LCDC 89-0504T, Isolated from Blood Culture.</title>
        <authorList>
            <person name="Bernier A.-M."/>
            <person name="Bernard K."/>
        </authorList>
    </citation>
    <scope>NUCLEOTIDE SEQUENCE [LARGE SCALE GENOMIC DNA]</scope>
    <source>
        <strain evidence="2 3">LCDC 89-0504</strain>
    </source>
</reference>
<feature type="transmembrane region" description="Helical" evidence="1">
    <location>
        <begin position="108"/>
        <end position="130"/>
    </location>
</feature>
<sequence>MTRWEKILLWGAVAIIWLGTCLLGAGLLDTLVALTVGSHLGGAPASACDLPYFCMNGESSVPTSWVSSATIGWTAAYDAVVLLTLATALVLGTGVIRRISKAQAFARATLGRMGLVAGLLVAGGVIAYVLGEASSTRISEDSSAFQLATSGDGATIAAGPDTLGLALVFAGILALAFWAAFRQGARMQEELDYVV</sequence>
<dbReference type="STRING" id="59561.AQZ59_00631"/>
<comment type="caution">
    <text evidence="2">The sequence shown here is derived from an EMBL/GenBank/DDBJ whole genome shotgun (WGS) entry which is preliminary data.</text>
</comment>
<keyword evidence="1" id="KW-1133">Transmembrane helix</keyword>
<feature type="transmembrane region" description="Helical" evidence="1">
    <location>
        <begin position="75"/>
        <end position="96"/>
    </location>
</feature>
<evidence type="ECO:0000313" key="3">
    <source>
        <dbReference type="Proteomes" id="UP000054404"/>
    </source>
</evidence>
<dbReference type="Proteomes" id="UP000054404">
    <property type="component" value="Unassembled WGS sequence"/>
</dbReference>
<dbReference type="AlphaFoldDB" id="A0A0W1KL05"/>
<keyword evidence="3" id="KW-1185">Reference proteome</keyword>
<dbReference type="PATRIC" id="fig|59561.3.peg.622"/>
<proteinExistence type="predicted"/>
<evidence type="ECO:0008006" key="4">
    <source>
        <dbReference type="Google" id="ProtNLM"/>
    </source>
</evidence>
<dbReference type="RefSeq" id="WP_062613050.1">
    <property type="nucleotide sequence ID" value="NZ_LNIZ01000002.1"/>
</dbReference>
<feature type="transmembrane region" description="Helical" evidence="1">
    <location>
        <begin position="163"/>
        <end position="181"/>
    </location>
</feature>
<keyword evidence="1" id="KW-0472">Membrane</keyword>
<accession>A0A0W1KL05</accession>
<dbReference type="EMBL" id="LNIZ01000002">
    <property type="protein sequence ID" value="KTF04642.1"/>
    <property type="molecule type" value="Genomic_DNA"/>
</dbReference>
<protein>
    <recommendedName>
        <fullName evidence="4">DUF2975 domain-containing protein</fullName>
    </recommendedName>
</protein>
<evidence type="ECO:0000256" key="1">
    <source>
        <dbReference type="SAM" id="Phobius"/>
    </source>
</evidence>
<name>A0A0W1KL05_9ACTO</name>
<evidence type="ECO:0000313" key="2">
    <source>
        <dbReference type="EMBL" id="KTF04642.1"/>
    </source>
</evidence>